<feature type="signal peptide" evidence="1">
    <location>
        <begin position="1"/>
        <end position="20"/>
    </location>
</feature>
<organism evidence="3 4">
    <name type="scientific">Psychrosphaera algicola</name>
    <dbReference type="NCBI Taxonomy" id="3023714"/>
    <lineage>
        <taxon>Bacteria</taxon>
        <taxon>Pseudomonadati</taxon>
        <taxon>Pseudomonadota</taxon>
        <taxon>Gammaproteobacteria</taxon>
        <taxon>Alteromonadales</taxon>
        <taxon>Pseudoalteromonadaceae</taxon>
        <taxon>Psychrosphaera</taxon>
    </lineage>
</organism>
<evidence type="ECO:0000256" key="1">
    <source>
        <dbReference type="SAM" id="SignalP"/>
    </source>
</evidence>
<dbReference type="GO" id="GO:0016787">
    <property type="term" value="F:hydrolase activity"/>
    <property type="evidence" value="ECO:0007669"/>
    <property type="project" value="UniProtKB-KW"/>
</dbReference>
<name>A0ABT5F7R6_9GAMM</name>
<keyword evidence="4" id="KW-1185">Reference proteome</keyword>
<dbReference type="Proteomes" id="UP001528411">
    <property type="component" value="Unassembled WGS sequence"/>
</dbReference>
<evidence type="ECO:0000259" key="2">
    <source>
        <dbReference type="Pfam" id="PF18559"/>
    </source>
</evidence>
<feature type="chain" id="PRO_5045093145" evidence="1">
    <location>
        <begin position="21"/>
        <end position="214"/>
    </location>
</feature>
<dbReference type="EMBL" id="JAQOMS010000002">
    <property type="protein sequence ID" value="MDC2887579.1"/>
    <property type="molecule type" value="Genomic_DNA"/>
</dbReference>
<dbReference type="Pfam" id="PF18559">
    <property type="entry name" value="Exop_C"/>
    <property type="match status" value="1"/>
</dbReference>
<dbReference type="InterPro" id="IPR041443">
    <property type="entry name" value="Exop_C"/>
</dbReference>
<reference evidence="3 4" key="1">
    <citation type="submission" date="2023-01" db="EMBL/GenBank/DDBJ databases">
        <title>Psychrosphaera sp. nov., isolated from marine algae.</title>
        <authorList>
            <person name="Bayburt H."/>
            <person name="Choi B.J."/>
            <person name="Kim J.M."/>
            <person name="Choi D.G."/>
            <person name="Jeon C.O."/>
        </authorList>
    </citation>
    <scope>NUCLEOTIDE SEQUENCE [LARGE SCALE GENOMIC DNA]</scope>
    <source>
        <strain evidence="3 4">G1-22</strain>
    </source>
</reference>
<dbReference type="RefSeq" id="WP_272179407.1">
    <property type="nucleotide sequence ID" value="NZ_JAQOMS010000002.1"/>
</dbReference>
<protein>
    <submittedName>
        <fullName evidence="3">Glycoside hydrolase</fullName>
    </submittedName>
</protein>
<keyword evidence="1" id="KW-0732">Signal</keyword>
<feature type="domain" description="ExoP galactose-binding-like" evidence="2">
    <location>
        <begin position="36"/>
        <end position="203"/>
    </location>
</feature>
<evidence type="ECO:0000313" key="3">
    <source>
        <dbReference type="EMBL" id="MDC2887579.1"/>
    </source>
</evidence>
<dbReference type="SUPFAM" id="SSF49785">
    <property type="entry name" value="Galactose-binding domain-like"/>
    <property type="match status" value="1"/>
</dbReference>
<accession>A0ABT5F7R6</accession>
<proteinExistence type="predicted"/>
<evidence type="ECO:0000313" key="4">
    <source>
        <dbReference type="Proteomes" id="UP001528411"/>
    </source>
</evidence>
<comment type="caution">
    <text evidence="3">The sequence shown here is derived from an EMBL/GenBank/DDBJ whole genome shotgun (WGS) entry which is preliminary data.</text>
</comment>
<sequence length="214" mass="23627">MKMLKIICMILILAAFQSAAALDPNINYLNKGSAVSPWELGLNYGKTKYIGESVATVRSSLQASPAKKSVDGDAVRFKWKPKGIKNEWGSVDSNILTLNVTNKMKHTDLTSVIDRAALTFDVKVNKVPKENVELMMECGWNWKCRTKFPLKNAFKRAPKGKWVSIPIPLKCLANEGFDFSKVTTIFSLQTVGKLDIEISNIQLTGLASGEINCG</sequence>
<dbReference type="InterPro" id="IPR008979">
    <property type="entry name" value="Galactose-bd-like_sf"/>
</dbReference>
<keyword evidence="3" id="KW-0378">Hydrolase</keyword>
<dbReference type="Gene3D" id="2.60.120.430">
    <property type="entry name" value="Galactose-binding lectin"/>
    <property type="match status" value="1"/>
</dbReference>
<gene>
    <name evidence="3" type="ORF">PN838_00375</name>
</gene>